<evidence type="ECO:0000256" key="4">
    <source>
        <dbReference type="ARBA" id="ARBA00023136"/>
    </source>
</evidence>
<evidence type="ECO:0000256" key="5">
    <source>
        <dbReference type="SAM" id="Phobius"/>
    </source>
</evidence>
<evidence type="ECO:0000259" key="6">
    <source>
        <dbReference type="PROSITE" id="PS51012"/>
    </source>
</evidence>
<keyword evidence="3 5" id="KW-1133">Transmembrane helix</keyword>
<dbReference type="PANTHER" id="PTHR43027:SF1">
    <property type="entry name" value="DOXORUBICIN RESISTANCE ABC TRANSPORTER PERMEASE PROTEIN DRRC-RELATED"/>
    <property type="match status" value="1"/>
</dbReference>
<comment type="subcellular location">
    <subcellularLocation>
        <location evidence="1">Membrane</location>
        <topology evidence="1">Multi-pass membrane protein</topology>
    </subcellularLocation>
</comment>
<evidence type="ECO:0000256" key="1">
    <source>
        <dbReference type="ARBA" id="ARBA00004141"/>
    </source>
</evidence>
<feature type="transmembrane region" description="Helical" evidence="5">
    <location>
        <begin position="250"/>
        <end position="272"/>
    </location>
</feature>
<feature type="transmembrane region" description="Helical" evidence="5">
    <location>
        <begin position="224"/>
        <end position="244"/>
    </location>
</feature>
<proteinExistence type="predicted"/>
<evidence type="ECO:0000256" key="3">
    <source>
        <dbReference type="ARBA" id="ARBA00022989"/>
    </source>
</evidence>
<feature type="transmembrane region" description="Helical" evidence="5">
    <location>
        <begin position="338"/>
        <end position="361"/>
    </location>
</feature>
<evidence type="ECO:0000256" key="2">
    <source>
        <dbReference type="ARBA" id="ARBA00022692"/>
    </source>
</evidence>
<dbReference type="InterPro" id="IPR013525">
    <property type="entry name" value="ABC2_TM"/>
</dbReference>
<keyword evidence="2 5" id="KW-0812">Transmembrane</keyword>
<dbReference type="InterPro" id="IPR047817">
    <property type="entry name" value="ABC2_TM_bact-type"/>
</dbReference>
<comment type="caution">
    <text evidence="7">The sequence shown here is derived from an EMBL/GenBank/DDBJ whole genome shotgun (WGS) entry which is preliminary data.</text>
</comment>
<dbReference type="PANTHER" id="PTHR43027">
    <property type="entry name" value="DOXORUBICIN RESISTANCE ABC TRANSPORTER PERMEASE PROTEIN DRRC-RELATED"/>
    <property type="match status" value="1"/>
</dbReference>
<dbReference type="RefSeq" id="WP_229913992.1">
    <property type="nucleotide sequence ID" value="NZ_BNAT01000017.1"/>
</dbReference>
<dbReference type="InterPro" id="IPR052902">
    <property type="entry name" value="ABC-2_transporter"/>
</dbReference>
<reference evidence="7" key="2">
    <citation type="submission" date="2020-09" db="EMBL/GenBank/DDBJ databases">
        <authorList>
            <person name="Sun Q."/>
            <person name="Zhou Y."/>
        </authorList>
    </citation>
    <scope>NUCLEOTIDE SEQUENCE</scope>
    <source>
        <strain evidence="7">CGMCC 4.7403</strain>
    </source>
</reference>
<feature type="transmembrane region" description="Helical" evidence="5">
    <location>
        <begin position="176"/>
        <end position="194"/>
    </location>
</feature>
<protein>
    <recommendedName>
        <fullName evidence="6">ABC transmembrane type-2 domain-containing protein</fullName>
    </recommendedName>
</protein>
<dbReference type="GO" id="GO:0140359">
    <property type="term" value="F:ABC-type transporter activity"/>
    <property type="evidence" value="ECO:0007669"/>
    <property type="project" value="InterPro"/>
</dbReference>
<dbReference type="EMBL" id="BNAT01000017">
    <property type="protein sequence ID" value="GHE31615.1"/>
    <property type="molecule type" value="Genomic_DNA"/>
</dbReference>
<feature type="transmembrane region" description="Helical" evidence="5">
    <location>
        <begin position="29"/>
        <end position="48"/>
    </location>
</feature>
<feature type="transmembrane region" description="Helical" evidence="5">
    <location>
        <begin position="284"/>
        <end position="303"/>
    </location>
</feature>
<gene>
    <name evidence="7" type="ORF">GCM10017771_48060</name>
</gene>
<dbReference type="Proteomes" id="UP000603227">
    <property type="component" value="Unassembled WGS sequence"/>
</dbReference>
<dbReference type="GO" id="GO:0016020">
    <property type="term" value="C:membrane"/>
    <property type="evidence" value="ECO:0007669"/>
    <property type="project" value="UniProtKB-SubCell"/>
</dbReference>
<organism evidence="7 8">
    <name type="scientific">Streptomyces capitiformicae</name>
    <dbReference type="NCBI Taxonomy" id="2014920"/>
    <lineage>
        <taxon>Bacteria</taxon>
        <taxon>Bacillati</taxon>
        <taxon>Actinomycetota</taxon>
        <taxon>Actinomycetes</taxon>
        <taxon>Kitasatosporales</taxon>
        <taxon>Streptomycetaceae</taxon>
        <taxon>Streptomyces</taxon>
    </lineage>
</organism>
<evidence type="ECO:0000313" key="8">
    <source>
        <dbReference type="Proteomes" id="UP000603227"/>
    </source>
</evidence>
<dbReference type="PROSITE" id="PS51012">
    <property type="entry name" value="ABC_TM2"/>
    <property type="match status" value="1"/>
</dbReference>
<keyword evidence="8" id="KW-1185">Reference proteome</keyword>
<keyword evidence="4 5" id="KW-0472">Membrane</keyword>
<feature type="domain" description="ABC transmembrane type-2" evidence="6">
    <location>
        <begin position="133"/>
        <end position="364"/>
    </location>
</feature>
<dbReference type="AlphaFoldDB" id="A0A918Z0I1"/>
<name>A0A918Z0I1_9ACTN</name>
<dbReference type="Pfam" id="PF12698">
    <property type="entry name" value="ABC2_membrane_3"/>
    <property type="match status" value="1"/>
</dbReference>
<reference evidence="7" key="1">
    <citation type="journal article" date="2014" name="Int. J. Syst. Evol. Microbiol.">
        <title>Complete genome sequence of Corynebacterium casei LMG S-19264T (=DSM 44701T), isolated from a smear-ripened cheese.</title>
        <authorList>
            <consortium name="US DOE Joint Genome Institute (JGI-PGF)"/>
            <person name="Walter F."/>
            <person name="Albersmeier A."/>
            <person name="Kalinowski J."/>
            <person name="Ruckert C."/>
        </authorList>
    </citation>
    <scope>NUCLEOTIDE SEQUENCE</scope>
    <source>
        <strain evidence="7">CGMCC 4.7403</strain>
    </source>
</reference>
<evidence type="ECO:0000313" key="7">
    <source>
        <dbReference type="EMBL" id="GHE31615.1"/>
    </source>
</evidence>
<sequence>MRTRKGTGVQSFRSLTKAMTLGLLRDRTAVFFMLIFPLMFLVLLGTLLKDAGVSESKVIQVGDVAVLDEMPDKEREQLRDVLRIEKTDGSAAARADALEKVRKGDADAAVSQAAGEVELRFSAADLVRAGNVQGILGSIVERANQAATGQPPAYTLTSGQVEDESTKPIQFLTPGLLGWAVAMGAVFGTALNLVSWRKKRLLRRLWLAPVNAGSVIGARIGVNLTLALAQTAIFLGVATLPYFGLRLTGYWWLSFPLILCGTLAFMSIGLVVGAWAKSEEAANGMAQIVILPMAFLSGSFFPLDSAPQWLRTVSEFLPLKHLGEAMQDVLSRGEGWSAALPVMAGLLAFAAVLTLIAARLFRWDEA</sequence>
<accession>A0A918Z0I1</accession>